<protein>
    <recommendedName>
        <fullName evidence="4">Cobalt transport protein</fullName>
    </recommendedName>
</protein>
<evidence type="ECO:0008006" key="4">
    <source>
        <dbReference type="Google" id="ProtNLM"/>
    </source>
</evidence>
<proteinExistence type="predicted"/>
<feature type="transmembrane region" description="Helical" evidence="1">
    <location>
        <begin position="104"/>
        <end position="127"/>
    </location>
</feature>
<reference evidence="3" key="1">
    <citation type="book" date="2010" name="EXTREMOPHILES" publisher="0:0-0">
        <title>Complete genome sequences of ten hyperthermophilic archaea reveal their metabolic capabilities and possible ecological roles.</title>
        <editorList>
            <person name="?"/>
        </editorList>
        <authorList>
            <person name="Ravin N.V."/>
            <person name="Mardanov A.V."/>
            <person name="Bonch-Osmolovskaya E.A."/>
            <person name="Skryabin K.G."/>
        </authorList>
    </citation>
    <scope>NUCLEOTIDE SEQUENCE [LARGE SCALE GENOMIC DNA]</scope>
    <source>
        <strain evidence="3">1505</strain>
    </source>
</reference>
<dbReference type="GeneID" id="16573696"/>
<name>A0A3G1A499_9CREN</name>
<evidence type="ECO:0000313" key="2">
    <source>
        <dbReference type="EMBL" id="AJB41196.1"/>
    </source>
</evidence>
<sequence>MMKSLDNILNDYFFELGDVLGKLLDSSQPRFTPSIGIVLSMLVTGIVSFSHTLHTFILALIFASIIAFATKKTREWLYVTFISIFFALVVALPVILLGETREPVVFILRVAASASLFTSMLGGLGWLGVVKGLNALGFVELSKQLGVLIRYIPEFIRKAQTSTLAREARTFTVSRKNRWIIGMSLVGDLIYEGFRTSYWLSLSTKSRYFGEATTKGNNVLHWRPTPLDLFVLFSTILLAYTVYAG</sequence>
<keyword evidence="1" id="KW-0812">Transmembrane</keyword>
<gene>
    <name evidence="2" type="ORF">TCARB_0118</name>
</gene>
<dbReference type="KEGG" id="tcb:TCARB_0118"/>
<evidence type="ECO:0000313" key="3">
    <source>
        <dbReference type="Proteomes" id="UP000266720"/>
    </source>
</evidence>
<dbReference type="STRING" id="697581.TCARB_0118"/>
<dbReference type="AlphaFoldDB" id="A0A3G1A499"/>
<accession>A0A3G1A499</accession>
<dbReference type="GeneID" id="25405579"/>
<evidence type="ECO:0000256" key="1">
    <source>
        <dbReference type="SAM" id="Phobius"/>
    </source>
</evidence>
<dbReference type="RefSeq" id="WP_052885525.1">
    <property type="nucleotide sequence ID" value="NZ_CP007493.1"/>
</dbReference>
<dbReference type="EMBL" id="CP007493">
    <property type="protein sequence ID" value="AJB41196.1"/>
    <property type="molecule type" value="Genomic_DNA"/>
</dbReference>
<keyword evidence="1" id="KW-0472">Membrane</keyword>
<organism evidence="2 3">
    <name type="scientific">Thermofilum adornatum 1505</name>
    <dbReference type="NCBI Taxonomy" id="697581"/>
    <lineage>
        <taxon>Archaea</taxon>
        <taxon>Thermoproteota</taxon>
        <taxon>Thermoprotei</taxon>
        <taxon>Thermofilales</taxon>
        <taxon>Thermofilaceae</taxon>
        <taxon>Thermofilum</taxon>
    </lineage>
</organism>
<keyword evidence="1" id="KW-1133">Transmembrane helix</keyword>
<feature type="transmembrane region" description="Helical" evidence="1">
    <location>
        <begin position="31"/>
        <end position="47"/>
    </location>
</feature>
<feature type="transmembrane region" description="Helical" evidence="1">
    <location>
        <begin position="225"/>
        <end position="243"/>
    </location>
</feature>
<feature type="transmembrane region" description="Helical" evidence="1">
    <location>
        <begin position="76"/>
        <end position="98"/>
    </location>
</feature>
<dbReference type="Proteomes" id="UP000266720">
    <property type="component" value="Chromosome"/>
</dbReference>